<gene>
    <name evidence="14" type="ORF">OBRU01_01389</name>
</gene>
<dbReference type="GO" id="GO:0000978">
    <property type="term" value="F:RNA polymerase II cis-regulatory region sequence-specific DNA binding"/>
    <property type="evidence" value="ECO:0007669"/>
    <property type="project" value="TreeGrafter"/>
</dbReference>
<comment type="caution">
    <text evidence="14">The sequence shown here is derived from an EMBL/GenBank/DDBJ whole genome shotgun (WGS) entry which is preliminary data.</text>
</comment>
<dbReference type="STRING" id="104452.A0A0L7LHI8"/>
<proteinExistence type="predicted"/>
<sequence>DADSAAEGGGSPTPGVPADTLTCGACRRAFALADIVRFIQHKVSSCDKDLTSYHCYSTGNARRPSLLTARRPPSSRIHTPPLASPSIAPPDLIEDGGASSTPKRLLDEADRQTITPKRRASISPMPSSSPDEDIKPKIKQEHMDTSASPDDVKKRTCADAESNTMHS</sequence>
<dbReference type="Proteomes" id="UP000037510">
    <property type="component" value="Unassembled WGS sequence"/>
</dbReference>
<evidence type="ECO:0000256" key="3">
    <source>
        <dbReference type="ARBA" id="ARBA00022723"/>
    </source>
</evidence>
<keyword evidence="6" id="KW-0862">Zinc</keyword>
<evidence type="ECO:0000256" key="5">
    <source>
        <dbReference type="ARBA" id="ARBA00022771"/>
    </source>
</evidence>
<dbReference type="GO" id="GO:0003700">
    <property type="term" value="F:DNA-binding transcription factor activity"/>
    <property type="evidence" value="ECO:0007669"/>
    <property type="project" value="TreeGrafter"/>
</dbReference>
<keyword evidence="3" id="KW-0479">Metal-binding</keyword>
<keyword evidence="5" id="KW-0863">Zinc-finger</keyword>
<feature type="domain" description="BCL-11A-like CCHC zinc finger" evidence="13">
    <location>
        <begin position="20"/>
        <end position="47"/>
    </location>
</feature>
<dbReference type="GO" id="GO:0005634">
    <property type="term" value="C:nucleus"/>
    <property type="evidence" value="ECO:0007669"/>
    <property type="project" value="UniProtKB-SubCell"/>
</dbReference>
<evidence type="ECO:0000256" key="11">
    <source>
        <dbReference type="ARBA" id="ARBA00023242"/>
    </source>
</evidence>
<keyword evidence="2" id="KW-1017">Isopeptide bond</keyword>
<feature type="non-terminal residue" evidence="14">
    <location>
        <position position="1"/>
    </location>
</feature>
<accession>A0A0L7LHI8</accession>
<protein>
    <submittedName>
        <fullName evidence="14">Putative B-cell CLL/lymphoma 11A</fullName>
    </submittedName>
</protein>
<dbReference type="PANTHER" id="PTHR45993">
    <property type="entry name" value="B-CELL LYMPHOMA/LEUKEMIA 11"/>
    <property type="match status" value="1"/>
</dbReference>
<evidence type="ECO:0000256" key="2">
    <source>
        <dbReference type="ARBA" id="ARBA00022499"/>
    </source>
</evidence>
<dbReference type="Pfam" id="PF25491">
    <property type="entry name" value="CCHC_BCL-11A"/>
    <property type="match status" value="1"/>
</dbReference>
<evidence type="ECO:0000313" key="15">
    <source>
        <dbReference type="Proteomes" id="UP000037510"/>
    </source>
</evidence>
<evidence type="ECO:0000256" key="4">
    <source>
        <dbReference type="ARBA" id="ARBA00022737"/>
    </source>
</evidence>
<evidence type="ECO:0000256" key="1">
    <source>
        <dbReference type="ARBA" id="ARBA00004123"/>
    </source>
</evidence>
<dbReference type="PANTHER" id="PTHR45993:SF6">
    <property type="entry name" value="C2H2-TYPE DOMAIN-CONTAINING PROTEIN"/>
    <property type="match status" value="1"/>
</dbReference>
<evidence type="ECO:0000256" key="12">
    <source>
        <dbReference type="SAM" id="MobiDB-lite"/>
    </source>
</evidence>
<evidence type="ECO:0000256" key="8">
    <source>
        <dbReference type="ARBA" id="ARBA00023015"/>
    </source>
</evidence>
<feature type="compositionally biased region" description="Basic and acidic residues" evidence="12">
    <location>
        <begin position="132"/>
        <end position="158"/>
    </location>
</feature>
<comment type="subcellular location">
    <subcellularLocation>
        <location evidence="1">Nucleus</location>
    </subcellularLocation>
</comment>
<feature type="non-terminal residue" evidence="14">
    <location>
        <position position="167"/>
    </location>
</feature>
<evidence type="ECO:0000256" key="10">
    <source>
        <dbReference type="ARBA" id="ARBA00023163"/>
    </source>
</evidence>
<keyword evidence="9" id="KW-0238">DNA-binding</keyword>
<feature type="region of interest" description="Disordered" evidence="12">
    <location>
        <begin position="61"/>
        <end position="167"/>
    </location>
</feature>
<organism evidence="14 15">
    <name type="scientific">Operophtera brumata</name>
    <name type="common">Winter moth</name>
    <name type="synonym">Phalaena brumata</name>
    <dbReference type="NCBI Taxonomy" id="104452"/>
    <lineage>
        <taxon>Eukaryota</taxon>
        <taxon>Metazoa</taxon>
        <taxon>Ecdysozoa</taxon>
        <taxon>Arthropoda</taxon>
        <taxon>Hexapoda</taxon>
        <taxon>Insecta</taxon>
        <taxon>Pterygota</taxon>
        <taxon>Neoptera</taxon>
        <taxon>Endopterygota</taxon>
        <taxon>Lepidoptera</taxon>
        <taxon>Glossata</taxon>
        <taxon>Ditrysia</taxon>
        <taxon>Geometroidea</taxon>
        <taxon>Geometridae</taxon>
        <taxon>Larentiinae</taxon>
        <taxon>Operophtera</taxon>
    </lineage>
</organism>
<dbReference type="GO" id="GO:0008270">
    <property type="term" value="F:zinc ion binding"/>
    <property type="evidence" value="ECO:0007669"/>
    <property type="project" value="UniProtKB-KW"/>
</dbReference>
<evidence type="ECO:0000256" key="9">
    <source>
        <dbReference type="ARBA" id="ARBA00023125"/>
    </source>
</evidence>
<dbReference type="InterPro" id="IPR051497">
    <property type="entry name" value="Dev/Hematopoietic_TF"/>
</dbReference>
<keyword evidence="4" id="KW-0677">Repeat</keyword>
<evidence type="ECO:0000256" key="6">
    <source>
        <dbReference type="ARBA" id="ARBA00022833"/>
    </source>
</evidence>
<evidence type="ECO:0000256" key="7">
    <source>
        <dbReference type="ARBA" id="ARBA00022843"/>
    </source>
</evidence>
<evidence type="ECO:0000259" key="13">
    <source>
        <dbReference type="Pfam" id="PF25491"/>
    </source>
</evidence>
<keyword evidence="11" id="KW-0539">Nucleus</keyword>
<keyword evidence="7" id="KW-0832">Ubl conjugation</keyword>
<keyword evidence="15" id="KW-1185">Reference proteome</keyword>
<dbReference type="InterPro" id="IPR057448">
    <property type="entry name" value="BCL-11A_Znf_CCHC"/>
</dbReference>
<evidence type="ECO:0000313" key="14">
    <source>
        <dbReference type="EMBL" id="KOB75033.1"/>
    </source>
</evidence>
<dbReference type="EMBL" id="JTDY01001043">
    <property type="protein sequence ID" value="KOB75033.1"/>
    <property type="molecule type" value="Genomic_DNA"/>
</dbReference>
<dbReference type="AlphaFoldDB" id="A0A0L7LHI8"/>
<keyword evidence="8" id="KW-0805">Transcription regulation</keyword>
<name>A0A0L7LHI8_OPEBR</name>
<reference evidence="14 15" key="1">
    <citation type="journal article" date="2015" name="Genome Biol. Evol.">
        <title>The genome of winter moth (Operophtera brumata) provides a genomic perspective on sexual dimorphism and phenology.</title>
        <authorList>
            <person name="Derks M.F."/>
            <person name="Smit S."/>
            <person name="Salis L."/>
            <person name="Schijlen E."/>
            <person name="Bossers A."/>
            <person name="Mateman C."/>
            <person name="Pijl A.S."/>
            <person name="de Ridder D."/>
            <person name="Groenen M.A."/>
            <person name="Visser M.E."/>
            <person name="Megens H.J."/>
        </authorList>
    </citation>
    <scope>NUCLEOTIDE SEQUENCE [LARGE SCALE GENOMIC DNA]</scope>
    <source>
        <strain evidence="14">WM2013NL</strain>
        <tissue evidence="14">Head and thorax</tissue>
    </source>
</reference>
<keyword evidence="10" id="KW-0804">Transcription</keyword>
<dbReference type="GO" id="GO:0006357">
    <property type="term" value="P:regulation of transcription by RNA polymerase II"/>
    <property type="evidence" value="ECO:0007669"/>
    <property type="project" value="TreeGrafter"/>
</dbReference>